<dbReference type="Proteomes" id="UP001165289">
    <property type="component" value="Unassembled WGS sequence"/>
</dbReference>
<evidence type="ECO:0000256" key="9">
    <source>
        <dbReference type="SAM" id="Phobius"/>
    </source>
</evidence>
<feature type="transmembrane region" description="Helical" evidence="9">
    <location>
        <begin position="435"/>
        <end position="463"/>
    </location>
</feature>
<keyword evidence="10" id="KW-0732">Signal</keyword>
<feature type="domain" description="G-protein coupled receptors family 3 profile" evidence="11">
    <location>
        <begin position="514"/>
        <end position="709"/>
    </location>
</feature>
<dbReference type="PRINTS" id="PR01176">
    <property type="entry name" value="GABABRECEPTR"/>
</dbReference>
<dbReference type="AlphaFoldDB" id="A0AAV7JPH3"/>
<dbReference type="InterPro" id="IPR001828">
    <property type="entry name" value="ANF_lig-bd_rcpt"/>
</dbReference>
<dbReference type="InterPro" id="IPR017978">
    <property type="entry name" value="GPCR_3_C"/>
</dbReference>
<dbReference type="InterPro" id="IPR028082">
    <property type="entry name" value="Peripla_BP_I"/>
</dbReference>
<gene>
    <name evidence="12" type="ORF">LOD99_7793</name>
</gene>
<feature type="transmembrane region" description="Helical" evidence="9">
    <location>
        <begin position="558"/>
        <end position="580"/>
    </location>
</feature>
<feature type="transmembrane region" description="Helical" evidence="9">
    <location>
        <begin position="613"/>
        <end position="634"/>
    </location>
</feature>
<dbReference type="EMBL" id="JAKMXF010000310">
    <property type="protein sequence ID" value="KAI6650742.1"/>
    <property type="molecule type" value="Genomic_DNA"/>
</dbReference>
<feature type="transmembrane region" description="Helical" evidence="9">
    <location>
        <begin position="646"/>
        <end position="672"/>
    </location>
</feature>
<feature type="transmembrane region" description="Helical" evidence="9">
    <location>
        <begin position="475"/>
        <end position="496"/>
    </location>
</feature>
<dbReference type="GO" id="GO:0004965">
    <property type="term" value="F:G protein-coupled GABA receptor activity"/>
    <property type="evidence" value="ECO:0007669"/>
    <property type="project" value="InterPro"/>
</dbReference>
<keyword evidence="3 9" id="KW-1133">Transmembrane helix</keyword>
<evidence type="ECO:0000259" key="11">
    <source>
        <dbReference type="PROSITE" id="PS50259"/>
    </source>
</evidence>
<dbReference type="SUPFAM" id="SSF53822">
    <property type="entry name" value="Periplasmic binding protein-like I"/>
    <property type="match status" value="1"/>
</dbReference>
<keyword evidence="6" id="KW-0675">Receptor</keyword>
<keyword evidence="4" id="KW-0297">G-protein coupled receptor</keyword>
<dbReference type="GO" id="GO:0007214">
    <property type="term" value="P:gamma-aminobutyric acid signaling pathway"/>
    <property type="evidence" value="ECO:0007669"/>
    <property type="project" value="TreeGrafter"/>
</dbReference>
<sequence length="774" mass="87918">MKLQVAFLLFSCILTLTECKTDINVLGLFPSGCATSTCKLTEFALREINAREDILPDYNIKIHWNDSMCNGESSIHHIVRYWMDNDFVIVFGIPCIASAIAIAEVSSVFNTLMFTHSAFIPDNDSYRYIVNGFAPGINIVSAQLKFISDHNWKRVATINSGTSFLSVLGYELQRGLYKLNITNSVHTVSPTITGSEYETQINAIIETIDSDGYRVVVFNMFEKNVGDILCRMHAMGIDLDKYSLLLPGFLKLNLYDYPDKCSIKEVTGAIGFLWYPRPGDISSMNLSTINGDNSSVFDHYFENNTEIPLLTLLSLYMYDSMWALAFAMNDTIESGILPDNNNFTNYLYENVLKQSFNSITGHVFYKHKLRVSQYAQLVEFTPNGSSEFRGLYSNLPYDIAQIGNLSGITHTNNISFKYWDETRTDGVEERNSSYYIFYIIVISSALGLVYIAILTSIISFGLYKHYPPAIKSEPAMSIFILTSSTLWLVLAVLLTIDGKFFPIKENVTACTFYCHLLIWLGSISTSLILGGVLAKSLKLYSFWVLNKFQKNYQRFLRFRYLVLIPISLVLIDTLVISFWAGFSPIGYLTQIVRSNQKDPPFYRIAFCQFNVNIPLGVLISFKVLVIFISIFLAYHLRKVTNKSQRYTFVISLVVYSTLFFSLFIIFIIGYVSNLDSKIGLASAFCILAAISNTTIIGLPIIYYMYRDPHGKTLFNPQTCDQFPEDSVLLRRRIQALQDDIELLKVEREEKLPKKKKSAVFVNSDTLANNVEEKN</sequence>
<organism evidence="12 13">
    <name type="scientific">Oopsacas minuta</name>
    <dbReference type="NCBI Taxonomy" id="111878"/>
    <lineage>
        <taxon>Eukaryota</taxon>
        <taxon>Metazoa</taxon>
        <taxon>Porifera</taxon>
        <taxon>Hexactinellida</taxon>
        <taxon>Hexasterophora</taxon>
        <taxon>Lyssacinosida</taxon>
        <taxon>Leucopsacidae</taxon>
        <taxon>Oopsacas</taxon>
    </lineage>
</organism>
<evidence type="ECO:0000256" key="7">
    <source>
        <dbReference type="ARBA" id="ARBA00023180"/>
    </source>
</evidence>
<evidence type="ECO:0000256" key="8">
    <source>
        <dbReference type="ARBA" id="ARBA00023224"/>
    </source>
</evidence>
<dbReference type="Pfam" id="PF01094">
    <property type="entry name" value="ANF_receptor"/>
    <property type="match status" value="1"/>
</dbReference>
<dbReference type="PROSITE" id="PS50259">
    <property type="entry name" value="G_PROTEIN_RECEP_F3_4"/>
    <property type="match status" value="1"/>
</dbReference>
<evidence type="ECO:0000256" key="5">
    <source>
        <dbReference type="ARBA" id="ARBA00023136"/>
    </source>
</evidence>
<accession>A0AAV7JPH3</accession>
<dbReference type="InterPro" id="IPR002455">
    <property type="entry name" value="GPCR3_GABA-B"/>
</dbReference>
<evidence type="ECO:0000256" key="4">
    <source>
        <dbReference type="ARBA" id="ARBA00023040"/>
    </source>
</evidence>
<name>A0AAV7JPH3_9METZ</name>
<dbReference type="PANTHER" id="PTHR10519:SF20">
    <property type="entry name" value="G-PROTEIN COUPLED RECEPTOR 156-RELATED"/>
    <property type="match status" value="1"/>
</dbReference>
<dbReference type="Pfam" id="PF00003">
    <property type="entry name" value="7tm_3"/>
    <property type="match status" value="1"/>
</dbReference>
<keyword evidence="2 9" id="KW-0812">Transmembrane</keyword>
<evidence type="ECO:0000256" key="3">
    <source>
        <dbReference type="ARBA" id="ARBA00022989"/>
    </source>
</evidence>
<keyword evidence="5 9" id="KW-0472">Membrane</keyword>
<proteinExistence type="predicted"/>
<feature type="chain" id="PRO_5043507573" description="G-protein coupled receptors family 3 profile domain-containing protein" evidence="10">
    <location>
        <begin position="20"/>
        <end position="774"/>
    </location>
</feature>
<feature type="transmembrane region" description="Helical" evidence="9">
    <location>
        <begin position="678"/>
        <end position="705"/>
    </location>
</feature>
<keyword evidence="13" id="KW-1185">Reference proteome</keyword>
<reference evidence="12 13" key="1">
    <citation type="journal article" date="2023" name="BMC Biol.">
        <title>The compact genome of the sponge Oopsacas minuta (Hexactinellida) is lacking key metazoan core genes.</title>
        <authorList>
            <person name="Santini S."/>
            <person name="Schenkelaars Q."/>
            <person name="Jourda C."/>
            <person name="Duchesne M."/>
            <person name="Belahbib H."/>
            <person name="Rocher C."/>
            <person name="Selva M."/>
            <person name="Riesgo A."/>
            <person name="Vervoort M."/>
            <person name="Leys S.P."/>
            <person name="Kodjabachian L."/>
            <person name="Le Bivic A."/>
            <person name="Borchiellini C."/>
            <person name="Claverie J.M."/>
            <person name="Renard E."/>
        </authorList>
    </citation>
    <scope>NUCLEOTIDE SEQUENCE [LARGE SCALE GENOMIC DNA]</scope>
    <source>
        <strain evidence="12">SPO-2</strain>
    </source>
</reference>
<keyword evidence="8" id="KW-0807">Transducer</keyword>
<dbReference type="Gene3D" id="3.40.50.2300">
    <property type="match status" value="2"/>
</dbReference>
<comment type="subcellular location">
    <subcellularLocation>
        <location evidence="1">Membrane</location>
        <topology evidence="1">Multi-pass membrane protein</topology>
    </subcellularLocation>
</comment>
<evidence type="ECO:0000313" key="12">
    <source>
        <dbReference type="EMBL" id="KAI6650742.1"/>
    </source>
</evidence>
<protein>
    <recommendedName>
        <fullName evidence="11">G-protein coupled receptors family 3 profile domain-containing protein</fullName>
    </recommendedName>
</protein>
<feature type="transmembrane region" description="Helical" evidence="9">
    <location>
        <begin position="516"/>
        <end position="537"/>
    </location>
</feature>
<keyword evidence="7" id="KW-0325">Glycoprotein</keyword>
<dbReference type="PANTHER" id="PTHR10519">
    <property type="entry name" value="GABA-B RECEPTOR"/>
    <property type="match status" value="1"/>
</dbReference>
<evidence type="ECO:0000256" key="2">
    <source>
        <dbReference type="ARBA" id="ARBA00022692"/>
    </source>
</evidence>
<dbReference type="GO" id="GO:0038039">
    <property type="term" value="C:G protein-coupled receptor heterodimeric complex"/>
    <property type="evidence" value="ECO:0007669"/>
    <property type="project" value="TreeGrafter"/>
</dbReference>
<evidence type="ECO:0000313" key="13">
    <source>
        <dbReference type="Proteomes" id="UP001165289"/>
    </source>
</evidence>
<feature type="signal peptide" evidence="10">
    <location>
        <begin position="1"/>
        <end position="19"/>
    </location>
</feature>
<evidence type="ECO:0000256" key="10">
    <source>
        <dbReference type="SAM" id="SignalP"/>
    </source>
</evidence>
<evidence type="ECO:0000256" key="6">
    <source>
        <dbReference type="ARBA" id="ARBA00023170"/>
    </source>
</evidence>
<evidence type="ECO:0000256" key="1">
    <source>
        <dbReference type="ARBA" id="ARBA00004141"/>
    </source>
</evidence>
<comment type="caution">
    <text evidence="12">The sequence shown here is derived from an EMBL/GenBank/DDBJ whole genome shotgun (WGS) entry which is preliminary data.</text>
</comment>